<evidence type="ECO:0000256" key="5">
    <source>
        <dbReference type="ARBA" id="ARBA00013101"/>
    </source>
</evidence>
<evidence type="ECO:0000256" key="4">
    <source>
        <dbReference type="ARBA" id="ARBA00011738"/>
    </source>
</evidence>
<name>A0A5C6D1I2_9BACT</name>
<evidence type="ECO:0000259" key="15">
    <source>
        <dbReference type="SMART" id="SM01329"/>
    </source>
</evidence>
<accession>A0A5C6D1I2</accession>
<dbReference type="InterPro" id="IPR024084">
    <property type="entry name" value="IsoPropMal-DH-like_dom"/>
</dbReference>
<evidence type="ECO:0000313" key="17">
    <source>
        <dbReference type="Proteomes" id="UP000319143"/>
    </source>
</evidence>
<dbReference type="SMART" id="SM01329">
    <property type="entry name" value="Iso_dh"/>
    <property type="match status" value="1"/>
</dbReference>
<dbReference type="InterPro" id="IPR050501">
    <property type="entry name" value="ICDH/IPMDH"/>
</dbReference>
<evidence type="ECO:0000256" key="8">
    <source>
        <dbReference type="ARBA" id="ARBA00022723"/>
    </source>
</evidence>
<evidence type="ECO:0000256" key="3">
    <source>
        <dbReference type="ARBA" id="ARBA00008319"/>
    </source>
</evidence>
<evidence type="ECO:0000256" key="1">
    <source>
        <dbReference type="ARBA" id="ARBA00001936"/>
    </source>
</evidence>
<dbReference type="PANTHER" id="PTHR43275:SF1">
    <property type="entry name" value="D-MALATE DEHYDROGENASE [DECARBOXYLATING]"/>
    <property type="match status" value="1"/>
</dbReference>
<evidence type="ECO:0000256" key="10">
    <source>
        <dbReference type="ARBA" id="ARBA00023002"/>
    </source>
</evidence>
<dbReference type="Pfam" id="PF00180">
    <property type="entry name" value="Iso_dh"/>
    <property type="match status" value="1"/>
</dbReference>
<reference evidence="16 17" key="1">
    <citation type="submission" date="2019-02" db="EMBL/GenBank/DDBJ databases">
        <title>Deep-cultivation of Planctomycetes and their phenomic and genomic characterization uncovers novel biology.</title>
        <authorList>
            <person name="Wiegand S."/>
            <person name="Jogler M."/>
            <person name="Boedeker C."/>
            <person name="Pinto D."/>
            <person name="Vollmers J."/>
            <person name="Rivas-Marin E."/>
            <person name="Kohn T."/>
            <person name="Peeters S.H."/>
            <person name="Heuer A."/>
            <person name="Rast P."/>
            <person name="Oberbeckmann S."/>
            <person name="Bunk B."/>
            <person name="Jeske O."/>
            <person name="Meyerdierks A."/>
            <person name="Storesund J.E."/>
            <person name="Kallscheuer N."/>
            <person name="Luecker S."/>
            <person name="Lage O.M."/>
            <person name="Pohl T."/>
            <person name="Merkel B.J."/>
            <person name="Hornburger P."/>
            <person name="Mueller R.-W."/>
            <person name="Bruemmer F."/>
            <person name="Labrenz M."/>
            <person name="Spormann A.M."/>
            <person name="Op Den Camp H."/>
            <person name="Overmann J."/>
            <person name="Amann R."/>
            <person name="Jetten M.S.M."/>
            <person name="Mascher T."/>
            <person name="Medema M.H."/>
            <person name="Devos D.P."/>
            <person name="Kaster A.-K."/>
            <person name="Ovreas L."/>
            <person name="Rohde M."/>
            <person name="Galperin M.Y."/>
            <person name="Jogler C."/>
        </authorList>
    </citation>
    <scope>NUCLEOTIDE SEQUENCE [LARGE SCALE GENOMIC DNA]</scope>
    <source>
        <strain evidence="16 17">Poly41</strain>
    </source>
</reference>
<dbReference type="OrthoDB" id="9806254at2"/>
<keyword evidence="12" id="KW-0464">Manganese</keyword>
<dbReference type="SUPFAM" id="SSF53659">
    <property type="entry name" value="Isocitrate/Isopropylmalate dehydrogenase-like"/>
    <property type="match status" value="1"/>
</dbReference>
<protein>
    <recommendedName>
        <fullName evidence="5">3-isopropylmalate dehydrogenase</fullName>
        <ecNumber evidence="5">1.1.1.85</ecNumber>
    </recommendedName>
    <alternativeName>
        <fullName evidence="14">3-IPM-DH</fullName>
    </alternativeName>
</protein>
<comment type="caution">
    <text evidence="16">The sequence shown here is derived from an EMBL/GenBank/DDBJ whole genome shotgun (WGS) entry which is preliminary data.</text>
</comment>
<evidence type="ECO:0000256" key="2">
    <source>
        <dbReference type="ARBA" id="ARBA00001946"/>
    </source>
</evidence>
<keyword evidence="9" id="KW-0460">Magnesium</keyword>
<keyword evidence="11" id="KW-0520">NAD</keyword>
<dbReference type="RefSeq" id="WP_146531272.1">
    <property type="nucleotide sequence ID" value="NZ_SJPV01000021.1"/>
</dbReference>
<keyword evidence="13" id="KW-0100">Branched-chain amino acid biosynthesis</keyword>
<dbReference type="Gene3D" id="3.40.718.10">
    <property type="entry name" value="Isopropylmalate Dehydrogenase"/>
    <property type="match status" value="1"/>
</dbReference>
<evidence type="ECO:0000256" key="6">
    <source>
        <dbReference type="ARBA" id="ARBA00022430"/>
    </source>
</evidence>
<keyword evidence="17" id="KW-1185">Reference proteome</keyword>
<keyword evidence="6" id="KW-0432">Leucine biosynthesis</keyword>
<evidence type="ECO:0000256" key="12">
    <source>
        <dbReference type="ARBA" id="ARBA00023211"/>
    </source>
</evidence>
<evidence type="ECO:0000313" key="16">
    <source>
        <dbReference type="EMBL" id="TWU30690.1"/>
    </source>
</evidence>
<organism evidence="16 17">
    <name type="scientific">Novipirellula artificiosorum</name>
    <dbReference type="NCBI Taxonomy" id="2528016"/>
    <lineage>
        <taxon>Bacteria</taxon>
        <taxon>Pseudomonadati</taxon>
        <taxon>Planctomycetota</taxon>
        <taxon>Planctomycetia</taxon>
        <taxon>Pirellulales</taxon>
        <taxon>Pirellulaceae</taxon>
        <taxon>Novipirellula</taxon>
    </lineage>
</organism>
<keyword evidence="8" id="KW-0479">Metal-binding</keyword>
<evidence type="ECO:0000256" key="14">
    <source>
        <dbReference type="ARBA" id="ARBA00033138"/>
    </source>
</evidence>
<keyword evidence="7" id="KW-0028">Amino-acid biosynthesis</keyword>
<dbReference type="EMBL" id="SJPV01000021">
    <property type="protein sequence ID" value="TWU30690.1"/>
    <property type="molecule type" value="Genomic_DNA"/>
</dbReference>
<comment type="cofactor">
    <cofactor evidence="2">
        <name>Mg(2+)</name>
        <dbReference type="ChEBI" id="CHEBI:18420"/>
    </cofactor>
</comment>
<dbReference type="AlphaFoldDB" id="A0A5C6D1I2"/>
<evidence type="ECO:0000256" key="7">
    <source>
        <dbReference type="ARBA" id="ARBA00022605"/>
    </source>
</evidence>
<comment type="similarity">
    <text evidence="3">Belongs to the isocitrate and isopropylmalate dehydrogenases family. LeuB type 1 subfamily.</text>
</comment>
<feature type="domain" description="Isopropylmalate dehydrogenase-like" evidence="15">
    <location>
        <begin position="5"/>
        <end position="357"/>
    </location>
</feature>
<evidence type="ECO:0000256" key="11">
    <source>
        <dbReference type="ARBA" id="ARBA00023027"/>
    </source>
</evidence>
<evidence type="ECO:0000256" key="13">
    <source>
        <dbReference type="ARBA" id="ARBA00023304"/>
    </source>
</evidence>
<comment type="cofactor">
    <cofactor evidence="1">
        <name>Mn(2+)</name>
        <dbReference type="ChEBI" id="CHEBI:29035"/>
    </cofactor>
</comment>
<comment type="subunit">
    <text evidence="4">Homodimer.</text>
</comment>
<evidence type="ECO:0000256" key="9">
    <source>
        <dbReference type="ARBA" id="ARBA00022842"/>
    </source>
</evidence>
<dbReference type="GO" id="GO:0009098">
    <property type="term" value="P:L-leucine biosynthetic process"/>
    <property type="evidence" value="ECO:0007669"/>
    <property type="project" value="UniProtKB-KW"/>
</dbReference>
<dbReference type="FunFam" id="3.40.718.10:FF:000006">
    <property type="entry name" value="3-isopropylmalate dehydrogenase"/>
    <property type="match status" value="1"/>
</dbReference>
<dbReference type="GO" id="GO:0046872">
    <property type="term" value="F:metal ion binding"/>
    <property type="evidence" value="ECO:0007669"/>
    <property type="project" value="UniProtKB-KW"/>
</dbReference>
<dbReference type="Proteomes" id="UP000319143">
    <property type="component" value="Unassembled WGS sequence"/>
</dbReference>
<proteinExistence type="inferred from homology"/>
<dbReference type="PANTHER" id="PTHR43275">
    <property type="entry name" value="D-MALATE DEHYDROGENASE [DECARBOXYLATING]"/>
    <property type="match status" value="1"/>
</dbReference>
<dbReference type="GO" id="GO:0003862">
    <property type="term" value="F:3-isopropylmalate dehydrogenase activity"/>
    <property type="evidence" value="ECO:0007669"/>
    <property type="project" value="UniProtKB-EC"/>
</dbReference>
<keyword evidence="10 16" id="KW-0560">Oxidoreductase</keyword>
<dbReference type="EC" id="1.1.1.85" evidence="5"/>
<sequence>MNRYRIAGLPGDGIGPECFEAALLVMRAVEKQHDLKLDIEAFSAGAEHFRSHGEALPKHVLDECLKADAVLLAAIGLPDVRRPDGTEVQPEMMMGLRRALGLYAAVRPVKLYPGVNSPLNTATHGIDMVILRENLEGLFASFDGGCILNDTVASDTLMITREGTQRVVDFAFRLAQSRQGRPSDGKRKVTCVDKANVFRSFAFFRKVFFEVAECHPDIEADAVYVDAMSLFMVTSPSQWDVLVMENQFGDILSDLGAGIVGGLGLAPSAEMGDKHALFQPSHGSAPQLAGKNVANPLATILSAGMMLRYLGDRHSDPKADAAGKAIESAVMRLLAEQKHRTADLGGTSSTSQVAQAVVDQLAHGNAS</sequence>
<gene>
    <name evidence="16" type="primary">ttuC'</name>
    <name evidence="16" type="ORF">Poly41_65950</name>
</gene>